<name>A0AC34GXC6_9BILA</name>
<sequence>MSSMSHGFFLIGLIIGLNIIYVKATVPQAFDQNGRLGEPCVVIGLEPPCGTLNAICVEGVCLCAPSYRNIGNLCVHRDRGATVGEKCEHTGDCKGIGEYCSSFNLCMCLSTHVDVDSRCQPIVYPGQHGCIDSRQCSKAFPGGICDKRGKCICPDGLLPSGHTCIISSNIANIIFADTLPVPFGTPFGKLSNYGPSYNSAFNNNYNRYPPASSSYNSQNRYYQSPPSSSNSLSGLAPESVCSTDSSCAGYPLAFCDGTCKCREGALNAGSTCISLSNSNGISRGSCPSGQTYVSEIGACMALIAPGSGPCSHSMQCSAVVEGAHCFLQKCTCPSNLPVATDGTCGFNCSQGYVFSAVTGTCLPIAQPGGDCLYSSQCHSIYPGMLCDMNRCRCPNDEVFSGTRCTSSCPRGYMKNQQGVCQPGCRANQIEYNGDCLERSVPGQSCLVNRQCSGGSVCTNEICTCPQNMVNSNGVCAIVRSQPTESCSLGEQCSGGSTCVDGVCLCPPGTNSINGRCVTPVTVPPNSACNSAVRCGGGSTCISNICTCPTPLQSINGTCQHPPTILPGHPCPTGQERCIGGSTCSNGVCICPLGSVVQGSECSVIERAMAGQSCSISKVCQGYAVCVQGVCICPTPFVMQNGNCALPQIVLAGESCADGETCGENAFCNKDKICACIPPTISQKGICSQSSIRSSSGFSAAPGESCSNGEACSGNSNCVSNICICPAGTASHKGQCVLMTGTLGPCTDDSQCTGGSTCDLRRKLCICPRGSGHNIPIGPGSNCVRVGVKCAYGSECVAGYCTCPLDFKAVKGRCVSQKGAMPGETCLNGEECQRSSYCSQESLRCECIDKTTMPIGRTCVARLRSHPGYPCGNGELCSGNSVCEKGTCVCPKEYLLRDRTCIEPPTAKLGDPCGTGQICIDNSECDLSTKRCICKPSYHSVQGVCRQLSYVQIGDFCVGPETRCSGGSYCVSGKCVCIQGLQNVNGICKKMEKVLPGKSCTDADECIGFSVCRDRVCQCLAPRMLRGNRCEVQTKVTIGRSCRLSDICLGGSSCIHNVCQCSNDEIVSRGGCIKRPKVKPGDICHANDFCSSNSMCFKGICTCYNGYIVKNDMCVQSKRVNPGDSCAKGEFCEGGSKCLGERCVCPSNYILRNKICIIVENSHVHLGQRCANGEICMGNSKCHPAKHVCVCPSGYQRSGNQCIKVHVAEFTKRPYATTSRPTTTITLKASTALSFTKAITEFNGAMRCNHDEDCSGGAHCRTGVCLCPSGMLMRNGVCRKPYSVTKGHVGLIGNRCETNDDCIIAHSECIHHECECADGFRIFGSTQCIPKPSESKGMKKIEEVVIPFSNIVIIEVPVGAPCNVTRICSEGSICVKEICECPKGTRLFKNYCRSAPIVPPLASCSNGEICSGNSQCINGLCFCPANYVLYKGYCHLPHQIIKKPETTENEKFRPDYEIFFKTTTTPFPSNEITVSPNEETKINSNLPEIFNTLFPELPIITTTPPEENSKETTEETYNIFKSLGKLLPELIKGGNEDTVHPIIPNSIIKISKTGEYCDDELVFCSNGSLCVRNQCECAQNLILSNGFCIRPSLVSPGMSCKEGEECDGGSICLDEVCTCPLNKPSIIENTCVPESSTSTSNPKPRRRREIFYDSTTTKKFRKPSKFHESGVQILNASLPYPVNENLGLQKQTLKSRKIAYQQQLNGNYLDNAAPLGASCEISENNCPYGAECIQSICQCSTDFVQAGPLCVLKNKIANNIVLPGATCSQGDFCDGGSVCRNSRCQCPPGLASQGRTCAPATASATALSNTRLAPSRNIIIRQQQSVNQGQTCSTIILCIGGSVCQNGVCVCPSGQQFNNGTCGNGTAADPTTQYARPGESCSREPNTVVIIECTGNSICANGFCTCPNGERIQNGICIALNSRAAPGEPCVEGTTNCTGNSFCSNGFCVCRSQQSYYNGQCRLVNSGTAYPYDPCSGGTTQCVGNSYCNNNLCQCNTGLTYDPNTRQCTNNSGNNGYSIAYPYDPCNNGVTQCTGNSYCNNNQCQCNTGLTYDPNSRQCTNGYGTANPYDPCDGTRQCGGNSYCNNNKCQCNTGLTYDPNTRQCITNGYGNQLEPGAYCGTTYTICVQNAECVNQMCACQNGYVVHDNNCIPYSGNANPGDSCQQPGVVCIGGASCTEGICACTVGFTPSGSNCIPYNPSPPQYPLQLIPGETCDSRCAFSNNCQQSCTGGSICVDNICTCPIGQYVFGGQCVPQLPPQPTYFPTVLPPSNTIPTARPSEPCDVNTVCIGGASCILGVCQCPPGYVPTADLTSCINSLLVNSGQQITPLSQRSYPTFACNKTFDCPKNMICDQQICKCKDGYILQQDGGCYASLDQTKDHPATAKDETFEITSNGYPGAQCSITNRECLLGSSCFVQYEGRQYCACPNKLITNSTGHCTIRLLSDTKEKLPGSKCKVGENCVHNSECLNGYYQIGNNIVYPVPATQAPALPYASHSTPPPSMSHSSTRRTPEYPPRPNPPQSTTTLPSRPSSTYPSTSYSTSTSTNLPPPPPPQPYPSLPNNSFELVKPCPTDGKCALPYCFCSPNGLGIPGGLRASETPQMVIITYEGAITDRIINIFKSLFNGKFKNPNGCPIKGTFFISHEWNNYDQVQWLFSTEHEIGVNSITREARPDRSIPEWKAEMVGMREALERFSYVDSSKVIGLRAPRLAMGGDNQLKMMSSNKFLYDNSLFVEGGPFWPQTLDYKTPWTCPPGQHCPQEKYPGLWQFPINEIIRSDGKRVSMLRSALKVYETPYSLSSTILSNFNRSLSANKTPFMLNLDADYLNSLPQGGAVNALESFLETILARDDTYVVTMSQAIEWMQRPITLSNIKNFTPWQCRYRIHQPIHPCENPSVCSYAKVQNASGLPHSFRVCGSCPRTYPWLNDPTGTNQGPELPYGRRT</sequence>
<dbReference type="Proteomes" id="UP000887579">
    <property type="component" value="Unplaced"/>
</dbReference>
<protein>
    <submittedName>
        <fullName evidence="2">EGF-like domain-containing protein</fullName>
    </submittedName>
</protein>
<reference evidence="2" key="1">
    <citation type="submission" date="2022-11" db="UniProtKB">
        <authorList>
            <consortium name="WormBaseParasite"/>
        </authorList>
    </citation>
    <scope>IDENTIFICATION</scope>
</reference>
<proteinExistence type="predicted"/>
<accession>A0AC34GXC6</accession>
<evidence type="ECO:0000313" key="1">
    <source>
        <dbReference type="Proteomes" id="UP000887579"/>
    </source>
</evidence>
<organism evidence="1 2">
    <name type="scientific">Panagrolaimus sp. ES5</name>
    <dbReference type="NCBI Taxonomy" id="591445"/>
    <lineage>
        <taxon>Eukaryota</taxon>
        <taxon>Metazoa</taxon>
        <taxon>Ecdysozoa</taxon>
        <taxon>Nematoda</taxon>
        <taxon>Chromadorea</taxon>
        <taxon>Rhabditida</taxon>
        <taxon>Tylenchina</taxon>
        <taxon>Panagrolaimomorpha</taxon>
        <taxon>Panagrolaimoidea</taxon>
        <taxon>Panagrolaimidae</taxon>
        <taxon>Panagrolaimus</taxon>
    </lineage>
</organism>
<dbReference type="WBParaSite" id="ES5_v2.g9556.t1">
    <property type="protein sequence ID" value="ES5_v2.g9556.t1"/>
    <property type="gene ID" value="ES5_v2.g9556"/>
</dbReference>
<evidence type="ECO:0000313" key="2">
    <source>
        <dbReference type="WBParaSite" id="ES5_v2.g9556.t1"/>
    </source>
</evidence>